<dbReference type="STRING" id="448386.A0A2V3IP86"/>
<dbReference type="OrthoDB" id="4375at2759"/>
<dbReference type="Proteomes" id="UP000247409">
    <property type="component" value="Unassembled WGS sequence"/>
</dbReference>
<reference evidence="13 14" key="1">
    <citation type="journal article" date="2018" name="Mol. Biol. Evol.">
        <title>Analysis of the draft genome of the red seaweed Gracilariopsis chorda provides insights into genome size evolution in Rhodophyta.</title>
        <authorList>
            <person name="Lee J."/>
            <person name="Yang E.C."/>
            <person name="Graf L."/>
            <person name="Yang J.H."/>
            <person name="Qiu H."/>
            <person name="Zel Zion U."/>
            <person name="Chan C.X."/>
            <person name="Stephens T.G."/>
            <person name="Weber A.P.M."/>
            <person name="Boo G.H."/>
            <person name="Boo S.M."/>
            <person name="Kim K.M."/>
            <person name="Shin Y."/>
            <person name="Jung M."/>
            <person name="Lee S.J."/>
            <person name="Yim H.S."/>
            <person name="Lee J.H."/>
            <person name="Bhattacharya D."/>
            <person name="Yoon H.S."/>
        </authorList>
    </citation>
    <scope>NUCLEOTIDE SEQUENCE [LARGE SCALE GENOMIC DNA]</scope>
    <source>
        <strain evidence="13 14">SKKU-2015</strain>
        <tissue evidence="13">Whole body</tissue>
    </source>
</reference>
<evidence type="ECO:0000256" key="5">
    <source>
        <dbReference type="ARBA" id="ARBA00022640"/>
    </source>
</evidence>
<dbReference type="AlphaFoldDB" id="A0A2V3IP86"/>
<dbReference type="Pfam" id="PF00427">
    <property type="entry name" value="PBS_linker_poly"/>
    <property type="match status" value="1"/>
</dbReference>
<evidence type="ECO:0000256" key="9">
    <source>
        <dbReference type="PROSITE-ProRule" id="PRU00775"/>
    </source>
</evidence>
<gene>
    <name evidence="13" type="ORF">BWQ96_07318</name>
</gene>
<feature type="region of interest" description="Disordered" evidence="11">
    <location>
        <begin position="495"/>
        <end position="524"/>
    </location>
</feature>
<comment type="caution">
    <text evidence="13">The sequence shown here is derived from an EMBL/GenBank/DDBJ whole genome shotgun (WGS) entry which is preliminary data.</text>
</comment>
<evidence type="ECO:0000256" key="1">
    <source>
        <dbReference type="ARBA" id="ARBA00004185"/>
    </source>
</evidence>
<evidence type="ECO:0000256" key="4">
    <source>
        <dbReference type="ARBA" id="ARBA00022549"/>
    </source>
</evidence>
<dbReference type="InterPro" id="IPR038255">
    <property type="entry name" value="PBS_linker_sf"/>
</dbReference>
<dbReference type="InterPro" id="IPR001297">
    <property type="entry name" value="PBS_linker_dom"/>
</dbReference>
<evidence type="ECO:0000256" key="8">
    <source>
        <dbReference type="ARBA" id="ARBA00023136"/>
    </source>
</evidence>
<keyword evidence="14" id="KW-1185">Reference proteome</keyword>
<sequence>MAFVSATPVLPSARSPSFLSPFPTSAPAPAPRHVAPARPSRPAMQLEFQTYSGGLDMISQHPYAITRYLFKPAPQVLYAEDKESVINTALRHLFGNAYLMEEERAQFYTAESNYRCGRITAKQFARAVAKSETYRKRFFGNVTQFRFIELNFKHFLGRAPLNQVEYSKHFKIFAAGGYDAEIDSYFDDPEYDLVFGDDYFPFTRFRGTYAPINQFNRMCTLRGGFAASDKFKPQMLVTSLAANTPTPAYTVVDGLPPIPNAEHPSQKYQLPSVSLERFINELAIARARAYQLQIELDAAYEKLSASRDAIQPFKSMVSDMDITPLYGKNYGSGAVKVFTGQYEGAPAASWGASGVDRLNGPTRRPANTVSKKEKELERVKQLIVDLERRVAVLRAERESPALTPTPLRFELEGIELAEQAPQVVPETPEPVVIQPVEIPVEEGLLPDPNLLPDAVDEAADDSGVVVPKPVVVSTSRQLQEVGEVPKVLIEEMEAESKASGKSFLEGKSGKPSFPGDGSEMTIGG</sequence>
<dbReference type="PANTHER" id="PTHR34011">
    <property type="entry name" value="PHYCOBILISOME 32.1 KDA LINKER POLYPEPTIDE, PHYCOCYANIN-ASSOCIATED, ROD 2-RELATED"/>
    <property type="match status" value="1"/>
</dbReference>
<evidence type="ECO:0000313" key="13">
    <source>
        <dbReference type="EMBL" id="PXF42940.1"/>
    </source>
</evidence>
<evidence type="ECO:0000256" key="2">
    <source>
        <dbReference type="ARBA" id="ARBA00022528"/>
    </source>
</evidence>
<name>A0A2V3IP86_9FLOR</name>
<evidence type="ECO:0000256" key="11">
    <source>
        <dbReference type="SAM" id="MobiDB-lite"/>
    </source>
</evidence>
<keyword evidence="3" id="KW-0602">Photosynthesis</keyword>
<dbReference type="GO" id="GO:0009535">
    <property type="term" value="C:chloroplast thylakoid membrane"/>
    <property type="evidence" value="ECO:0007669"/>
    <property type="project" value="UniProtKB-SubCell"/>
</dbReference>
<keyword evidence="8" id="KW-0472">Membrane</keyword>
<feature type="domain" description="PBS-linker" evidence="12">
    <location>
        <begin position="49"/>
        <end position="230"/>
    </location>
</feature>
<keyword evidence="2" id="KW-0150">Chloroplast</keyword>
<dbReference type="GO" id="GO:0030089">
    <property type="term" value="C:phycobilisome"/>
    <property type="evidence" value="ECO:0007669"/>
    <property type="project" value="UniProtKB-UniRule"/>
</dbReference>
<protein>
    <submittedName>
        <fullName evidence="13">Phycobilisome 32.1 kDa linker polypeptide, phycocyanin-associated, rod</fullName>
    </submittedName>
</protein>
<dbReference type="GO" id="GO:0015979">
    <property type="term" value="P:photosynthesis"/>
    <property type="evidence" value="ECO:0007669"/>
    <property type="project" value="UniProtKB-KW"/>
</dbReference>
<keyword evidence="10" id="KW-0175">Coiled coil</keyword>
<accession>A0A2V3IP86</accession>
<comment type="subcellular location">
    <subcellularLocation>
        <location evidence="1">Plastid</location>
        <location evidence="1">Chloroplast thylakoid membrane</location>
        <topology evidence="1">Peripheral membrane protein</topology>
        <orientation evidence="1">Stromal side</orientation>
    </subcellularLocation>
</comment>
<dbReference type="PANTHER" id="PTHR34011:SF6">
    <property type="entry name" value="PHYCOBILIPROTEIN APCE"/>
    <property type="match status" value="1"/>
</dbReference>
<keyword evidence="4" id="KW-0042">Antenna complex</keyword>
<organism evidence="13 14">
    <name type="scientific">Gracilariopsis chorda</name>
    <dbReference type="NCBI Taxonomy" id="448386"/>
    <lineage>
        <taxon>Eukaryota</taxon>
        <taxon>Rhodophyta</taxon>
        <taxon>Florideophyceae</taxon>
        <taxon>Rhodymeniophycidae</taxon>
        <taxon>Gracilariales</taxon>
        <taxon>Gracilariaceae</taxon>
        <taxon>Gracilariopsis</taxon>
    </lineage>
</organism>
<keyword evidence="7" id="KW-0793">Thylakoid</keyword>
<keyword evidence="5" id="KW-0934">Plastid</keyword>
<keyword evidence="6 9" id="KW-0605">Phycobilisome</keyword>
<evidence type="ECO:0000256" key="3">
    <source>
        <dbReference type="ARBA" id="ARBA00022531"/>
    </source>
</evidence>
<evidence type="ECO:0000313" key="14">
    <source>
        <dbReference type="Proteomes" id="UP000247409"/>
    </source>
</evidence>
<proteinExistence type="inferred from homology"/>
<evidence type="ECO:0000256" key="6">
    <source>
        <dbReference type="ARBA" id="ARBA00022738"/>
    </source>
</evidence>
<dbReference type="Gene3D" id="1.10.3130.20">
    <property type="entry name" value="Phycobilisome linker domain"/>
    <property type="match status" value="1"/>
</dbReference>
<evidence type="ECO:0000256" key="10">
    <source>
        <dbReference type="SAM" id="Coils"/>
    </source>
</evidence>
<dbReference type="PROSITE" id="PS51445">
    <property type="entry name" value="PBS_LINKER"/>
    <property type="match status" value="1"/>
</dbReference>
<comment type="similarity">
    <text evidence="9">Belongs to the phycobilisome linker protein family.</text>
</comment>
<dbReference type="EMBL" id="NBIV01000144">
    <property type="protein sequence ID" value="PXF42940.1"/>
    <property type="molecule type" value="Genomic_DNA"/>
</dbReference>
<evidence type="ECO:0000256" key="7">
    <source>
        <dbReference type="ARBA" id="ARBA00023078"/>
    </source>
</evidence>
<evidence type="ECO:0000259" key="12">
    <source>
        <dbReference type="PROSITE" id="PS51445"/>
    </source>
</evidence>
<feature type="coiled-coil region" evidence="10">
    <location>
        <begin position="369"/>
        <end position="396"/>
    </location>
</feature>